<dbReference type="PRINTS" id="PR00032">
    <property type="entry name" value="HTHARAC"/>
</dbReference>
<organism evidence="5 6">
    <name type="scientific">Thalassolituus hydrocarboniclasticus</name>
    <dbReference type="NCBI Taxonomy" id="2742796"/>
    <lineage>
        <taxon>Bacteria</taxon>
        <taxon>Pseudomonadati</taxon>
        <taxon>Pseudomonadota</taxon>
        <taxon>Gammaproteobacteria</taxon>
        <taxon>Oceanospirillales</taxon>
        <taxon>Oceanospirillaceae</taxon>
        <taxon>Thalassolituus</taxon>
    </lineage>
</organism>
<dbReference type="PANTHER" id="PTHR43130:SF11">
    <property type="entry name" value="TRANSCRIPTIONAL REGULATORY PROTEIN"/>
    <property type="match status" value="1"/>
</dbReference>
<dbReference type="SUPFAM" id="SSF52317">
    <property type="entry name" value="Class I glutamine amidotransferase-like"/>
    <property type="match status" value="1"/>
</dbReference>
<dbReference type="Gene3D" id="3.40.50.880">
    <property type="match status" value="1"/>
</dbReference>
<dbReference type="InterPro" id="IPR052158">
    <property type="entry name" value="INH-QAR"/>
</dbReference>
<dbReference type="Gene3D" id="1.10.10.60">
    <property type="entry name" value="Homeodomain-like"/>
    <property type="match status" value="2"/>
</dbReference>
<dbReference type="InterPro" id="IPR002818">
    <property type="entry name" value="DJ-1/PfpI"/>
</dbReference>
<keyword evidence="2" id="KW-0238">DNA-binding</keyword>
<gene>
    <name evidence="5" type="ORF">HUF19_09810</name>
</gene>
<evidence type="ECO:0000256" key="3">
    <source>
        <dbReference type="ARBA" id="ARBA00023163"/>
    </source>
</evidence>
<dbReference type="RefSeq" id="WP_260996491.1">
    <property type="nucleotide sequence ID" value="NZ_CP054475.1"/>
</dbReference>
<protein>
    <submittedName>
        <fullName evidence="5">Helix-turn-helix domain-containing protein</fullName>
    </submittedName>
</protein>
<sequence length="328" mass="36798">MIRHVTLLAMGQMLSSSVAIPLEMLEATRARLRLARDPRAVFQVDVVAQQLQPLTMLGGFQIRPGKILDEVEHTDLIVVPALWRNPKPQLAQQADTIAWLARQYRAGASIIAIGTGVCLLAEAGLLDGKPATTHWHYLDQFARDYPKVKLQRQHLLTQDGRLYCAASVNSGADLMVHFIGLQYGRELALQVEQQFSPEVRNPFEKKVFYADQAHQHPDEVIALAQTWLQQNVQKPLLLSQLAADAGLSERQFDRRFRAVTGTTPTQYLQKLRCDNARDLLQNSNLSVADIAAAVGYNDGGYFTRIFRRLAGQTPAEYRKKVRAKLFSS</sequence>
<evidence type="ECO:0000256" key="1">
    <source>
        <dbReference type="ARBA" id="ARBA00023015"/>
    </source>
</evidence>
<dbReference type="Proteomes" id="UP001065322">
    <property type="component" value="Chromosome"/>
</dbReference>
<reference evidence="6" key="1">
    <citation type="submission" date="2020-06" db="EMBL/GenBank/DDBJ databases">
        <title>Thalassolituus marinus alknpb1M-1, a hydrocarbon-degrading bacterium isolated from the deep-sea overlying water using an in-situ strategy from the South China Sea basin.</title>
        <authorList>
            <person name="Dong C."/>
            <person name="Chen Y."/>
            <person name="Shao Z."/>
        </authorList>
    </citation>
    <scope>NUCLEOTIDE SEQUENCE [LARGE SCALE GENOMIC DNA]</scope>
    <source>
        <strain evidence="6">alknpb1M-1</strain>
    </source>
</reference>
<evidence type="ECO:0000313" key="6">
    <source>
        <dbReference type="Proteomes" id="UP001065322"/>
    </source>
</evidence>
<evidence type="ECO:0000256" key="2">
    <source>
        <dbReference type="ARBA" id="ARBA00023125"/>
    </source>
</evidence>
<feature type="domain" description="HTH araC/xylS-type" evidence="4">
    <location>
        <begin position="222"/>
        <end position="320"/>
    </location>
</feature>
<evidence type="ECO:0000313" key="5">
    <source>
        <dbReference type="EMBL" id="UXD87708.1"/>
    </source>
</evidence>
<name>A0ABY6AAT2_9GAMM</name>
<dbReference type="Pfam" id="PF12833">
    <property type="entry name" value="HTH_18"/>
    <property type="match status" value="1"/>
</dbReference>
<dbReference type="EMBL" id="CP054475">
    <property type="protein sequence ID" value="UXD87708.1"/>
    <property type="molecule type" value="Genomic_DNA"/>
</dbReference>
<accession>A0ABY6AAT2</accession>
<dbReference type="Pfam" id="PF01965">
    <property type="entry name" value="DJ-1_PfpI"/>
    <property type="match status" value="1"/>
</dbReference>
<evidence type="ECO:0000259" key="4">
    <source>
        <dbReference type="PROSITE" id="PS01124"/>
    </source>
</evidence>
<dbReference type="InterPro" id="IPR009057">
    <property type="entry name" value="Homeodomain-like_sf"/>
</dbReference>
<keyword evidence="6" id="KW-1185">Reference proteome</keyword>
<dbReference type="SMART" id="SM00342">
    <property type="entry name" value="HTH_ARAC"/>
    <property type="match status" value="1"/>
</dbReference>
<proteinExistence type="predicted"/>
<dbReference type="CDD" id="cd03138">
    <property type="entry name" value="GATase1_AraC_2"/>
    <property type="match status" value="1"/>
</dbReference>
<dbReference type="InterPro" id="IPR020449">
    <property type="entry name" value="Tscrpt_reg_AraC-type_HTH"/>
</dbReference>
<dbReference type="InterPro" id="IPR018060">
    <property type="entry name" value="HTH_AraC"/>
</dbReference>
<keyword evidence="1" id="KW-0805">Transcription regulation</keyword>
<dbReference type="InterPro" id="IPR029062">
    <property type="entry name" value="Class_I_gatase-like"/>
</dbReference>
<dbReference type="PANTHER" id="PTHR43130">
    <property type="entry name" value="ARAC-FAMILY TRANSCRIPTIONAL REGULATOR"/>
    <property type="match status" value="1"/>
</dbReference>
<keyword evidence="3" id="KW-0804">Transcription</keyword>
<dbReference type="SUPFAM" id="SSF46689">
    <property type="entry name" value="Homeodomain-like"/>
    <property type="match status" value="2"/>
</dbReference>
<dbReference type="PROSITE" id="PS01124">
    <property type="entry name" value="HTH_ARAC_FAMILY_2"/>
    <property type="match status" value="1"/>
</dbReference>